<dbReference type="Gene3D" id="3.40.50.80">
    <property type="entry name" value="Nucleotide-binding domain of ferredoxin-NADP reductase (FNR) module"/>
    <property type="match status" value="1"/>
</dbReference>
<reference evidence="25 26" key="1">
    <citation type="journal article" date="2015" name="Mol. Plant Microbe Interact.">
        <title>Genome, transcriptome, and functional analyses of Penicillium expansum provide new insights into secondary metabolism and pathogenicity.</title>
        <authorList>
            <person name="Ballester A.R."/>
            <person name="Marcet-Houben M."/>
            <person name="Levin E."/>
            <person name="Sela N."/>
            <person name="Selma-Lazaro C."/>
            <person name="Carmona L."/>
            <person name="Wisniewski M."/>
            <person name="Droby S."/>
            <person name="Gonzalez-Candelas L."/>
            <person name="Gabaldon T."/>
        </authorList>
    </citation>
    <scope>NUCLEOTIDE SEQUENCE [LARGE SCALE GENOMIC DNA]</scope>
    <source>
        <strain evidence="25 26">PHI-1</strain>
    </source>
</reference>
<organism evidence="25 26">
    <name type="scientific">Penicillium italicum</name>
    <name type="common">Blue mold</name>
    <dbReference type="NCBI Taxonomy" id="40296"/>
    <lineage>
        <taxon>Eukaryota</taxon>
        <taxon>Fungi</taxon>
        <taxon>Dikarya</taxon>
        <taxon>Ascomycota</taxon>
        <taxon>Pezizomycotina</taxon>
        <taxon>Eurotiomycetes</taxon>
        <taxon>Eurotiomycetidae</taxon>
        <taxon>Eurotiales</taxon>
        <taxon>Aspergillaceae</taxon>
        <taxon>Penicillium</taxon>
    </lineage>
</organism>
<comment type="catalytic activity">
    <reaction evidence="16">
        <text>dodecan-1-ol + reduced [NADPH--hemoprotein reductase] + O2 = 1,5-dodecanediol + oxidized [NADPH--hemoprotein reductase] + H2O + H(+)</text>
        <dbReference type="Rhea" id="RHEA:76759"/>
        <dbReference type="Rhea" id="RHEA-COMP:11964"/>
        <dbReference type="Rhea" id="RHEA-COMP:11965"/>
        <dbReference type="ChEBI" id="CHEBI:15377"/>
        <dbReference type="ChEBI" id="CHEBI:15378"/>
        <dbReference type="ChEBI" id="CHEBI:15379"/>
        <dbReference type="ChEBI" id="CHEBI:28878"/>
        <dbReference type="ChEBI" id="CHEBI:57618"/>
        <dbReference type="ChEBI" id="CHEBI:58210"/>
        <dbReference type="ChEBI" id="CHEBI:195414"/>
    </reaction>
    <physiologicalReaction direction="left-to-right" evidence="16">
        <dbReference type="Rhea" id="RHEA:76760"/>
    </physiologicalReaction>
</comment>
<keyword evidence="13 20" id="KW-0503">Monooxygenase</keyword>
<comment type="cofactor">
    <cofactor evidence="1 20 21">
        <name>heme</name>
        <dbReference type="ChEBI" id="CHEBI:30413"/>
    </cofactor>
</comment>
<evidence type="ECO:0000256" key="14">
    <source>
        <dbReference type="ARBA" id="ARBA00047827"/>
    </source>
</evidence>
<dbReference type="InterPro" id="IPR017938">
    <property type="entry name" value="Riboflavin_synthase-like_b-brl"/>
</dbReference>
<evidence type="ECO:0000256" key="4">
    <source>
        <dbReference type="ARBA" id="ARBA00022617"/>
    </source>
</evidence>
<dbReference type="HOGENOM" id="CLU_001570_7_0_1"/>
<name>A0A0A2KE76_PENIT</name>
<dbReference type="InterPro" id="IPR029039">
    <property type="entry name" value="Flavoprotein-like_sf"/>
</dbReference>
<dbReference type="PRINTS" id="PR00463">
    <property type="entry name" value="EP450I"/>
</dbReference>
<evidence type="ECO:0000256" key="2">
    <source>
        <dbReference type="ARBA" id="ARBA00010018"/>
    </source>
</evidence>
<dbReference type="InterPro" id="IPR023206">
    <property type="entry name" value="Bifunctional_P450_P450_red"/>
</dbReference>
<dbReference type="InterPro" id="IPR003097">
    <property type="entry name" value="CysJ-like_FAD-binding"/>
</dbReference>
<evidence type="ECO:0000259" key="23">
    <source>
        <dbReference type="PROSITE" id="PS50902"/>
    </source>
</evidence>
<dbReference type="SUPFAM" id="SSF52218">
    <property type="entry name" value="Flavoproteins"/>
    <property type="match status" value="1"/>
</dbReference>
<feature type="region of interest" description="Disordered" evidence="22">
    <location>
        <begin position="1"/>
        <end position="33"/>
    </location>
</feature>
<evidence type="ECO:0000256" key="16">
    <source>
        <dbReference type="ARBA" id="ARBA00050670"/>
    </source>
</evidence>
<evidence type="ECO:0000256" key="21">
    <source>
        <dbReference type="PIRSR" id="PIRSR000209-1"/>
    </source>
</evidence>
<keyword evidence="26" id="KW-1185">Reference proteome</keyword>
<dbReference type="PANTHER" id="PTHR19384:SF127">
    <property type="entry name" value="BIFUNCTIONAL CYTOCHROME P450_NADPH--P450 REDUCTASE"/>
    <property type="match status" value="1"/>
</dbReference>
<dbReference type="GO" id="GO:0005506">
    <property type="term" value="F:iron ion binding"/>
    <property type="evidence" value="ECO:0007669"/>
    <property type="project" value="UniProtKB-UniRule"/>
</dbReference>
<evidence type="ECO:0000256" key="12">
    <source>
        <dbReference type="ARBA" id="ARBA00023004"/>
    </source>
</evidence>
<keyword evidence="10 20" id="KW-0249">Electron transport</keyword>
<comment type="caution">
    <text evidence="25">The sequence shown here is derived from an EMBL/GenBank/DDBJ whole genome shotgun (WGS) entry which is preliminary data.</text>
</comment>
<comment type="catalytic activity">
    <reaction evidence="19">
        <text>dodecan-1-ol + reduced [NADPH--hemoprotein reductase] + O2 = 1,6-dodecanediol + oxidized [NADPH--hemoprotein reductase] + H2O + H(+)</text>
        <dbReference type="Rhea" id="RHEA:76779"/>
        <dbReference type="Rhea" id="RHEA-COMP:11964"/>
        <dbReference type="Rhea" id="RHEA-COMP:11965"/>
        <dbReference type="ChEBI" id="CHEBI:15377"/>
        <dbReference type="ChEBI" id="CHEBI:15378"/>
        <dbReference type="ChEBI" id="CHEBI:15379"/>
        <dbReference type="ChEBI" id="CHEBI:28878"/>
        <dbReference type="ChEBI" id="CHEBI:57618"/>
        <dbReference type="ChEBI" id="CHEBI:58210"/>
        <dbReference type="ChEBI" id="CHEBI:195445"/>
    </reaction>
    <physiologicalReaction direction="left-to-right" evidence="19">
        <dbReference type="Rhea" id="RHEA:76780"/>
    </physiologicalReaction>
</comment>
<dbReference type="Gene3D" id="3.40.50.360">
    <property type="match status" value="1"/>
</dbReference>
<evidence type="ECO:0000256" key="8">
    <source>
        <dbReference type="ARBA" id="ARBA00022827"/>
    </source>
</evidence>
<comment type="catalytic activity">
    <reaction evidence="17">
        <text>dodecan-1-ol + reduced [NADPH--hemoprotein reductase] + O2 = 1,4-dodecanediol + oxidized [NADPH--hemoprotein reductase] + H2O + H(+)</text>
        <dbReference type="Rhea" id="RHEA:76763"/>
        <dbReference type="Rhea" id="RHEA-COMP:11964"/>
        <dbReference type="Rhea" id="RHEA-COMP:11965"/>
        <dbReference type="ChEBI" id="CHEBI:15377"/>
        <dbReference type="ChEBI" id="CHEBI:15378"/>
        <dbReference type="ChEBI" id="CHEBI:15379"/>
        <dbReference type="ChEBI" id="CHEBI:28878"/>
        <dbReference type="ChEBI" id="CHEBI:57618"/>
        <dbReference type="ChEBI" id="CHEBI:58210"/>
        <dbReference type="ChEBI" id="CHEBI:195422"/>
    </reaction>
    <physiologicalReaction direction="left-to-right" evidence="17">
        <dbReference type="Rhea" id="RHEA:76764"/>
    </physiologicalReaction>
</comment>
<evidence type="ECO:0000313" key="26">
    <source>
        <dbReference type="Proteomes" id="UP000030104"/>
    </source>
</evidence>
<keyword evidence="5 20" id="KW-0285">Flavoprotein</keyword>
<evidence type="ECO:0000256" key="5">
    <source>
        <dbReference type="ARBA" id="ARBA00022630"/>
    </source>
</evidence>
<dbReference type="InterPro" id="IPR017972">
    <property type="entry name" value="Cyt_P450_CS"/>
</dbReference>
<proteinExistence type="inferred from homology"/>
<dbReference type="InterPro" id="IPR001433">
    <property type="entry name" value="OxRdtase_FAD/NAD-bd"/>
</dbReference>
<dbReference type="GO" id="GO:0070330">
    <property type="term" value="F:aromatase activity"/>
    <property type="evidence" value="ECO:0007669"/>
    <property type="project" value="UniProtKB-UniRule"/>
</dbReference>
<dbReference type="PANTHER" id="PTHR19384">
    <property type="entry name" value="NITRIC OXIDE SYNTHASE-RELATED"/>
    <property type="match status" value="1"/>
</dbReference>
<dbReference type="Pfam" id="PF00175">
    <property type="entry name" value="NAD_binding_1"/>
    <property type="match status" value="1"/>
</dbReference>
<dbReference type="AlphaFoldDB" id="A0A0A2KE76"/>
<evidence type="ECO:0000256" key="11">
    <source>
        <dbReference type="ARBA" id="ARBA00023002"/>
    </source>
</evidence>
<comment type="catalytic activity">
    <reaction evidence="14 20">
        <text>an organic molecule + reduced [NADPH--hemoprotein reductase] + O2 = an alcohol + oxidized [NADPH--hemoprotein reductase] + H2O + H(+)</text>
        <dbReference type="Rhea" id="RHEA:17149"/>
        <dbReference type="Rhea" id="RHEA-COMP:11964"/>
        <dbReference type="Rhea" id="RHEA-COMP:11965"/>
        <dbReference type="ChEBI" id="CHEBI:15377"/>
        <dbReference type="ChEBI" id="CHEBI:15378"/>
        <dbReference type="ChEBI" id="CHEBI:15379"/>
        <dbReference type="ChEBI" id="CHEBI:30879"/>
        <dbReference type="ChEBI" id="CHEBI:57618"/>
        <dbReference type="ChEBI" id="CHEBI:58210"/>
        <dbReference type="ChEBI" id="CHEBI:142491"/>
        <dbReference type="EC" id="1.14.14.1"/>
    </reaction>
</comment>
<dbReference type="PRINTS" id="PR00385">
    <property type="entry name" value="P450"/>
</dbReference>
<evidence type="ECO:0000256" key="10">
    <source>
        <dbReference type="ARBA" id="ARBA00022982"/>
    </source>
</evidence>
<dbReference type="PIRSF" id="PIRSF000209">
    <property type="entry name" value="Bifunctional_P450_P450R"/>
    <property type="match status" value="1"/>
</dbReference>
<dbReference type="OrthoDB" id="4280932at2759"/>
<dbReference type="STRING" id="40296.A0A0A2KE76"/>
<protein>
    <recommendedName>
        <fullName evidence="20">Bifunctional cytochrome P450/NADPH--P450 reductase</fullName>
    </recommendedName>
    <domain>
        <recommendedName>
            <fullName evidence="20">Cytochrome P450</fullName>
            <ecNumber evidence="20">1.14.14.1</ecNumber>
        </recommendedName>
    </domain>
    <domain>
        <recommendedName>
            <fullName evidence="20">NADPH--cytochrome P450 reductase</fullName>
            <ecNumber evidence="20">1.6.2.4</ecNumber>
        </recommendedName>
    </domain>
</protein>
<keyword evidence="8 20" id="KW-0274">FAD</keyword>
<dbReference type="GO" id="GO:0010181">
    <property type="term" value="F:FMN binding"/>
    <property type="evidence" value="ECO:0007669"/>
    <property type="project" value="UniProtKB-UniRule"/>
</dbReference>
<evidence type="ECO:0000256" key="3">
    <source>
        <dbReference type="ARBA" id="ARBA00022448"/>
    </source>
</evidence>
<gene>
    <name evidence="25" type="ORF">PITC_072430</name>
</gene>
<evidence type="ECO:0000256" key="18">
    <source>
        <dbReference type="ARBA" id="ARBA00051516"/>
    </source>
</evidence>
<dbReference type="InterPro" id="IPR008254">
    <property type="entry name" value="Flavodoxin/NO_synth"/>
</dbReference>
<evidence type="ECO:0000256" key="1">
    <source>
        <dbReference type="ARBA" id="ARBA00001971"/>
    </source>
</evidence>
<feature type="region of interest" description="Disordered" evidence="22">
    <location>
        <begin position="493"/>
        <end position="518"/>
    </location>
</feature>
<feature type="domain" description="Flavodoxin-like" evidence="23">
    <location>
        <begin position="532"/>
        <end position="674"/>
    </location>
</feature>
<dbReference type="Pfam" id="PF00067">
    <property type="entry name" value="p450"/>
    <property type="match status" value="1"/>
</dbReference>
<dbReference type="InterPro" id="IPR036396">
    <property type="entry name" value="Cyt_P450_sf"/>
</dbReference>
<keyword evidence="7 20" id="KW-0479">Metal-binding</keyword>
<accession>A0A0A2KE76</accession>
<evidence type="ECO:0000256" key="7">
    <source>
        <dbReference type="ARBA" id="ARBA00022723"/>
    </source>
</evidence>
<evidence type="ECO:0000256" key="9">
    <source>
        <dbReference type="ARBA" id="ARBA00022857"/>
    </source>
</evidence>
<sequence length="1103" mass="124328">MMTATRECPAHTLRASASKSAPTNDGIDTSKLVEIPTPPPQHYFGLLGHIPEVDPSFPLSSYWKMMDMYGPIFKLNLGTATPRILVGNHELLSEMLDDDRFQKSPNRVQQAMRDFMGDGLFTARLEEDNWWKAHRILVPAFGPLGLRKMFDDMLEISSQLILKWDRFGPAHEIDSAEDFTRLTFDTIGVCGFGYRFNEFYSEQPHPFAQQLQEALLESGKMGNRPPFLNPFYYRSEQHRQDNIAKMRSLSDEVVQERIANPNPDAKDVLNLMLTGVDPVSGEKLSVENVQFQMVTFLGAGHETTSASLGFTYYYLCNHPEKLLKAQQEVDQVVGDQILTPDMLPKLVYLDACIKESLRVMSPINLFNRTAKMDTVLAGKYLIKKGQLISGLMRHFHRDPKIWGDDPDDFRPERMLNGGFEALPRNSWKAFGDGLRACIGSGFAVQEMLINMAMVLQRFHIEKANPDYELKLKSTLSIKPLEFKMKVRRRQGRNLMTGIPGGGPVQSGEISRDQPGSKHRPTIFAENGARQRVSFFFAGNMGTSESLAYSLVTTAADFGLDLDIQNLDAATENLPSDRPSVFITPSYEGRPPDNGKKFVAWIEQLAAKSQKLPTGIKYAVFGLGNSDWGNTFHRIPRLVDRLLAQLGAERVIEPVFADVKRDLLGPWEDWSKQLCMALAGITEVPGQRSIGVDVQLDKNYALQAAPREDMAVGTVINHNVLADDSVGASKHHLEILLPSQYEYTSGDYLVVEGRNSQEIVSRVIARFNIGRNDGMRVHGSKKDFLPSQPISVTEFLQSKVELATPITKGQLSTLALWAEQNSEEHEFLVKLQEEERYQELLDKRYSIIDVLEEVIRLPLPFGVYIDLLLPSAPRQYSISSSSLDPANNRYNEGEHSVIASVTFDLFNSPAMSGHGTFCGMASSYLASQKQGDRISCSIRSSNVGFRLPAESEKPVIMLAAGTGIAPMRAFIQERAAIKSAGVRKLGPAVLLFGCRYPDKDYLYKSELEQWESQGIVDVIPCFSRIPEREERRHVPDTLWELRDRIWEMFQNDGRIYVCGSASKLGRSCAQTWRRIWMEKMSQGEVEAEEWLEQIKHTRYISDVY</sequence>
<dbReference type="Proteomes" id="UP000030104">
    <property type="component" value="Unassembled WGS sequence"/>
</dbReference>
<dbReference type="PROSITE" id="PS00086">
    <property type="entry name" value="CYTOCHROME_P450"/>
    <property type="match status" value="1"/>
</dbReference>
<dbReference type="CDD" id="cd11068">
    <property type="entry name" value="CYP120A1"/>
    <property type="match status" value="1"/>
</dbReference>
<dbReference type="SUPFAM" id="SSF48264">
    <property type="entry name" value="Cytochrome P450"/>
    <property type="match status" value="1"/>
</dbReference>
<dbReference type="InterPro" id="IPR002401">
    <property type="entry name" value="Cyt_P450_E_grp-I"/>
</dbReference>
<dbReference type="InterPro" id="IPR001128">
    <property type="entry name" value="Cyt_P450"/>
</dbReference>
<dbReference type="SUPFAM" id="SSF63380">
    <property type="entry name" value="Riboflavin synthase domain-like"/>
    <property type="match status" value="1"/>
</dbReference>
<evidence type="ECO:0000256" key="17">
    <source>
        <dbReference type="ARBA" id="ARBA00050725"/>
    </source>
</evidence>
<feature type="domain" description="FAD-binding FR-type" evidence="24">
    <location>
        <begin position="792"/>
        <end position="947"/>
    </location>
</feature>
<evidence type="ECO:0000256" key="20">
    <source>
        <dbReference type="PIRNR" id="PIRNR000209"/>
    </source>
</evidence>
<dbReference type="GO" id="GO:0003958">
    <property type="term" value="F:NADPH-hemoprotein reductase activity"/>
    <property type="evidence" value="ECO:0007669"/>
    <property type="project" value="UniProtKB-UniRule"/>
</dbReference>
<comment type="similarity">
    <text evidence="2 20">In the N-terminal section; belongs to the cytochrome P450 family.</text>
</comment>
<dbReference type="Pfam" id="PF00258">
    <property type="entry name" value="Flavodoxin_1"/>
    <property type="match status" value="1"/>
</dbReference>
<keyword evidence="3 20" id="KW-0813">Transport</keyword>
<dbReference type="InterPro" id="IPR023173">
    <property type="entry name" value="NADPH_Cyt_P450_Rdtase_alpha"/>
</dbReference>
<dbReference type="SUPFAM" id="SSF52343">
    <property type="entry name" value="Ferredoxin reductase-like, C-terminal NADP-linked domain"/>
    <property type="match status" value="1"/>
</dbReference>
<evidence type="ECO:0000256" key="15">
    <source>
        <dbReference type="ARBA" id="ARBA00049342"/>
    </source>
</evidence>
<dbReference type="GO" id="GO:0050660">
    <property type="term" value="F:flavin adenine dinucleotide binding"/>
    <property type="evidence" value="ECO:0007669"/>
    <property type="project" value="TreeGrafter"/>
</dbReference>
<comment type="catalytic activity">
    <reaction evidence="18">
        <text>dodecanoate + reduced [NADPH--hemoprotein reductase] + O2 = 5-hydroxydodecanoate + oxidized [NADPH--hemoprotein reductase] + H2O + H(+)</text>
        <dbReference type="Rhea" id="RHEA:76723"/>
        <dbReference type="Rhea" id="RHEA-COMP:11964"/>
        <dbReference type="Rhea" id="RHEA-COMP:11965"/>
        <dbReference type="ChEBI" id="CHEBI:15377"/>
        <dbReference type="ChEBI" id="CHEBI:15378"/>
        <dbReference type="ChEBI" id="CHEBI:15379"/>
        <dbReference type="ChEBI" id="CHEBI:18262"/>
        <dbReference type="ChEBI" id="CHEBI:57618"/>
        <dbReference type="ChEBI" id="CHEBI:58210"/>
        <dbReference type="ChEBI" id="CHEBI:195418"/>
    </reaction>
    <physiologicalReaction direction="left-to-right" evidence="18">
        <dbReference type="Rhea" id="RHEA:76724"/>
    </physiologicalReaction>
</comment>
<dbReference type="PROSITE" id="PS51384">
    <property type="entry name" value="FAD_FR"/>
    <property type="match status" value="1"/>
</dbReference>
<keyword evidence="6 20" id="KW-0288">FMN</keyword>
<dbReference type="EC" id="1.14.14.1" evidence="20"/>
<dbReference type="Gene3D" id="1.20.990.10">
    <property type="entry name" value="NADPH-cytochrome p450 Reductase, Chain A, domain 3"/>
    <property type="match status" value="1"/>
</dbReference>
<keyword evidence="9 20" id="KW-0521">NADP</keyword>
<comment type="cofactor">
    <cofactor evidence="20">
        <name>FAD</name>
        <dbReference type="ChEBI" id="CHEBI:57692"/>
    </cofactor>
    <cofactor evidence="20">
        <name>FMN</name>
        <dbReference type="ChEBI" id="CHEBI:58210"/>
    </cofactor>
</comment>
<evidence type="ECO:0000259" key="24">
    <source>
        <dbReference type="PROSITE" id="PS51384"/>
    </source>
</evidence>
<dbReference type="PROSITE" id="PS50902">
    <property type="entry name" value="FLAVODOXIN_LIKE"/>
    <property type="match status" value="1"/>
</dbReference>
<dbReference type="EMBL" id="JQGA01001515">
    <property type="protein sequence ID" value="KGO65248.1"/>
    <property type="molecule type" value="Genomic_DNA"/>
</dbReference>
<dbReference type="EC" id="1.6.2.4" evidence="20"/>
<evidence type="ECO:0000256" key="6">
    <source>
        <dbReference type="ARBA" id="ARBA00022643"/>
    </source>
</evidence>
<feature type="binding site" description="axial binding residue" evidence="21">
    <location>
        <position position="437"/>
    </location>
    <ligand>
        <name>heme</name>
        <dbReference type="ChEBI" id="CHEBI:30413"/>
    </ligand>
    <ligandPart>
        <name>Fe</name>
        <dbReference type="ChEBI" id="CHEBI:18248"/>
    </ligandPart>
</feature>
<keyword evidence="4 20" id="KW-0349">Heme</keyword>
<dbReference type="Pfam" id="PF00667">
    <property type="entry name" value="FAD_binding_1"/>
    <property type="match status" value="1"/>
</dbReference>
<dbReference type="GO" id="GO:0005829">
    <property type="term" value="C:cytosol"/>
    <property type="evidence" value="ECO:0007669"/>
    <property type="project" value="TreeGrafter"/>
</dbReference>
<comment type="catalytic activity">
    <reaction evidence="15 20">
        <text>2 oxidized [cytochrome P450] + NADPH = 2 reduced [cytochrome P450] + NADP(+) + H(+)</text>
        <dbReference type="Rhea" id="RHEA:24040"/>
        <dbReference type="Rhea" id="RHEA-COMP:14627"/>
        <dbReference type="Rhea" id="RHEA-COMP:14628"/>
        <dbReference type="ChEBI" id="CHEBI:15378"/>
        <dbReference type="ChEBI" id="CHEBI:55376"/>
        <dbReference type="ChEBI" id="CHEBI:57783"/>
        <dbReference type="ChEBI" id="CHEBI:58349"/>
        <dbReference type="ChEBI" id="CHEBI:60344"/>
        <dbReference type="EC" id="1.6.2.4"/>
    </reaction>
</comment>
<evidence type="ECO:0000256" key="19">
    <source>
        <dbReference type="ARBA" id="ARBA00052652"/>
    </source>
</evidence>
<dbReference type="Gene3D" id="1.10.630.10">
    <property type="entry name" value="Cytochrome P450"/>
    <property type="match status" value="1"/>
</dbReference>
<evidence type="ECO:0000313" key="25">
    <source>
        <dbReference type="EMBL" id="KGO65248.1"/>
    </source>
</evidence>
<evidence type="ECO:0000256" key="13">
    <source>
        <dbReference type="ARBA" id="ARBA00023033"/>
    </source>
</evidence>
<keyword evidence="12 20" id="KW-0408">Iron</keyword>
<evidence type="ECO:0000256" key="22">
    <source>
        <dbReference type="SAM" id="MobiDB-lite"/>
    </source>
</evidence>
<dbReference type="InterPro" id="IPR039261">
    <property type="entry name" value="FNR_nucleotide-bd"/>
</dbReference>
<dbReference type="Gene3D" id="2.40.30.10">
    <property type="entry name" value="Translation factors"/>
    <property type="match status" value="1"/>
</dbReference>
<dbReference type="OMA" id="DIMGPWE"/>
<feature type="compositionally biased region" description="Polar residues" evidence="22">
    <location>
        <begin position="15"/>
        <end position="27"/>
    </location>
</feature>
<dbReference type="PhylomeDB" id="A0A0A2KE76"/>
<dbReference type="GO" id="GO:0020037">
    <property type="term" value="F:heme binding"/>
    <property type="evidence" value="ECO:0007669"/>
    <property type="project" value="UniProtKB-UniRule"/>
</dbReference>
<dbReference type="FunFam" id="1.10.630.10:FF:000040">
    <property type="entry name" value="Bifunctional cytochrome P450/NADPH--P450 reductase"/>
    <property type="match status" value="1"/>
</dbReference>
<dbReference type="InterPro" id="IPR017927">
    <property type="entry name" value="FAD-bd_FR_type"/>
</dbReference>
<keyword evidence="11 20" id="KW-0560">Oxidoreductase</keyword>
<dbReference type="CDD" id="cd06206">
    <property type="entry name" value="bifunctional_CYPOR"/>
    <property type="match status" value="1"/>
</dbReference>
<dbReference type="GO" id="GO:0043386">
    <property type="term" value="P:mycotoxin biosynthetic process"/>
    <property type="evidence" value="ECO:0007669"/>
    <property type="project" value="UniProtKB-ARBA"/>
</dbReference>